<organism evidence="1 2">
    <name type="scientific">Candidatus Pullilachnospira gallistercoris</name>
    <dbReference type="NCBI Taxonomy" id="2840911"/>
    <lineage>
        <taxon>Bacteria</taxon>
        <taxon>Bacillati</taxon>
        <taxon>Bacillota</taxon>
        <taxon>Clostridia</taxon>
        <taxon>Lachnospirales</taxon>
        <taxon>Lachnospiraceae</taxon>
        <taxon>Lachnospiraceae incertae sedis</taxon>
        <taxon>Candidatus Pullilachnospira</taxon>
    </lineage>
</organism>
<name>A0A9D1EAH1_9FIRM</name>
<protein>
    <submittedName>
        <fullName evidence="1">DUF1848 domain-containing protein</fullName>
    </submittedName>
</protein>
<dbReference type="InterPro" id="IPR014998">
    <property type="entry name" value="DUF1848"/>
</dbReference>
<dbReference type="Proteomes" id="UP000823912">
    <property type="component" value="Unassembled WGS sequence"/>
</dbReference>
<dbReference type="EMBL" id="DVHM01000133">
    <property type="protein sequence ID" value="HIR71247.1"/>
    <property type="molecule type" value="Genomic_DNA"/>
</dbReference>
<comment type="caution">
    <text evidence="1">The sequence shown here is derived from an EMBL/GenBank/DDBJ whole genome shotgun (WGS) entry which is preliminary data.</text>
</comment>
<gene>
    <name evidence="1" type="ORF">IAA55_08195</name>
</gene>
<evidence type="ECO:0000313" key="2">
    <source>
        <dbReference type="Proteomes" id="UP000823912"/>
    </source>
</evidence>
<accession>A0A9D1EAH1</accession>
<evidence type="ECO:0000313" key="1">
    <source>
        <dbReference type="EMBL" id="HIR71247.1"/>
    </source>
</evidence>
<sequence>MIIQTGMRTDIPAFYTPWFLNRLREGYVCTRNPYNPTMVTRYELNPEVVDLIAFCTKNPHPMLAYREELAPYGQYWFVTITPYGPEIEPGVPGTEAVMEDFRQLSGRLGKKCVAWRYDPVFISEVYTIERHIREFARIAEGLAGCTDTCVISFIDPYRKVRRNFPEAVTVNREDRLKLGKAFAGIAASRGMRVKACGEGRELEPYGVDCGGCMTQEVYERALGRRMIVPKRKSQRELCGCLMGSDIGAYDTCGHLCRYCYANADPQRVRENMRHHDPKSPLLVGHLTADDVIHPADQKSWLDPQISLFDGLIGREGEGIRKEI</sequence>
<dbReference type="AlphaFoldDB" id="A0A9D1EAH1"/>
<dbReference type="Pfam" id="PF08902">
    <property type="entry name" value="DUF1848"/>
    <property type="match status" value="1"/>
</dbReference>
<reference evidence="1" key="2">
    <citation type="journal article" date="2021" name="PeerJ">
        <title>Extensive microbial diversity within the chicken gut microbiome revealed by metagenomics and culture.</title>
        <authorList>
            <person name="Gilroy R."/>
            <person name="Ravi A."/>
            <person name="Getino M."/>
            <person name="Pursley I."/>
            <person name="Horton D.L."/>
            <person name="Alikhan N.F."/>
            <person name="Baker D."/>
            <person name="Gharbi K."/>
            <person name="Hall N."/>
            <person name="Watson M."/>
            <person name="Adriaenssens E.M."/>
            <person name="Foster-Nyarko E."/>
            <person name="Jarju S."/>
            <person name="Secka A."/>
            <person name="Antonio M."/>
            <person name="Oren A."/>
            <person name="Chaudhuri R.R."/>
            <person name="La Ragione R."/>
            <person name="Hildebrand F."/>
            <person name="Pallen M.J."/>
        </authorList>
    </citation>
    <scope>NUCLEOTIDE SEQUENCE</scope>
    <source>
        <strain evidence="1">ChiSjej5B23-6657</strain>
    </source>
</reference>
<proteinExistence type="predicted"/>
<reference evidence="1" key="1">
    <citation type="submission" date="2020-10" db="EMBL/GenBank/DDBJ databases">
        <authorList>
            <person name="Gilroy R."/>
        </authorList>
    </citation>
    <scope>NUCLEOTIDE SEQUENCE</scope>
    <source>
        <strain evidence="1">ChiSjej5B23-6657</strain>
    </source>
</reference>